<gene>
    <name evidence="3" type="ORF">CLIT_10c01710</name>
</gene>
<accession>A0A069REE3</accession>
<name>A0A069REE3_PEPLI</name>
<comment type="caution">
    <text evidence="3">The sequence shown here is derived from an EMBL/GenBank/DDBJ whole genome shotgun (WGS) entry which is preliminary data.</text>
</comment>
<dbReference type="GO" id="GO:0006537">
    <property type="term" value="P:glutamate biosynthetic process"/>
    <property type="evidence" value="ECO:0007669"/>
    <property type="project" value="InterPro"/>
</dbReference>
<evidence type="ECO:0000256" key="1">
    <source>
        <dbReference type="ARBA" id="ARBA00009716"/>
    </source>
</evidence>
<organism evidence="3 4">
    <name type="scientific">Peptoclostridium litorale DSM 5388</name>
    <dbReference type="NCBI Taxonomy" id="1121324"/>
    <lineage>
        <taxon>Bacteria</taxon>
        <taxon>Bacillati</taxon>
        <taxon>Bacillota</taxon>
        <taxon>Clostridia</taxon>
        <taxon>Peptostreptococcales</taxon>
        <taxon>Peptoclostridiaceae</taxon>
        <taxon>Peptoclostridium</taxon>
    </lineage>
</organism>
<sequence>MTYSPALSSAFNNTKNRSNKLSPQSGMCSFCTEDCLGTCEIGLSAVLGAQAVYPTTTGSNQVASEKDYPIDYSHFNINGRVFGAIGANATYDEANIFNVHLEQEFGKCNTVKLAIPVILPALIKMNWEDYFAGAAMAGACCVIGEEARDKDPDLQIKDGKIVHFPKLQNMLDAFRKYYRGYGQIILQCNVEDDMLGLPEYAINEHGAEAIEFKFGQAAKGTQPARRLKDRDDALKKQEMGILVHPNPSDPNVIKAYEEGVCPNFYSYGRLPLWEDDYMVERIAELREMGAKNIYFKMAGYDPSDLDKVLRMASKAGVDMITFDGAGGGSGYSPCKMMNEWCLPTVVIEDEVCRIIQRMKEEEIWIPAVAVTGGIASEDQVFKALSYGDGDVTAVGIGRAAMAAAMSGKKIGEMIQDGNVPENLKQYGSTVEEIYGDLAELRTLYGKDANCFSLGAIGVFSYLNKIAFGLKHFAALNRKFDISYLDKTDLIPLTREAKDLIRGKWLE</sequence>
<dbReference type="EMBL" id="JJMM01000010">
    <property type="protein sequence ID" value="KDR95444.1"/>
    <property type="molecule type" value="Genomic_DNA"/>
</dbReference>
<dbReference type="AlphaFoldDB" id="A0A069REE3"/>
<evidence type="ECO:0000313" key="4">
    <source>
        <dbReference type="Proteomes" id="UP000027946"/>
    </source>
</evidence>
<proteinExistence type="inferred from homology"/>
<dbReference type="STRING" id="1121324.CLIT_10c01710"/>
<dbReference type="Proteomes" id="UP000027946">
    <property type="component" value="Unassembled WGS sequence"/>
</dbReference>
<evidence type="ECO:0000259" key="2">
    <source>
        <dbReference type="Pfam" id="PF01645"/>
    </source>
</evidence>
<dbReference type="InterPro" id="IPR013785">
    <property type="entry name" value="Aldolase_TIM"/>
</dbReference>
<reference evidence="3 4" key="1">
    <citation type="submission" date="2014-03" db="EMBL/GenBank/DDBJ databases">
        <title>Genome sequence of Clostridium litorale W6, DSM 5388.</title>
        <authorList>
            <person name="Poehlein A."/>
            <person name="Jagirdar A."/>
            <person name="Khonsari B."/>
            <person name="Chibani C.M."/>
            <person name="Gutierrez Gutierrez D.A."/>
            <person name="Davydova E."/>
            <person name="Alghaithi H.S."/>
            <person name="Nair K.P."/>
            <person name="Dhamotharan K."/>
            <person name="Chandran L."/>
            <person name="G W."/>
            <person name="Daniel R."/>
        </authorList>
    </citation>
    <scope>NUCLEOTIDE SEQUENCE [LARGE SCALE GENOMIC DNA]</scope>
    <source>
        <strain evidence="3 4">W6</strain>
    </source>
</reference>
<dbReference type="GO" id="GO:0015930">
    <property type="term" value="F:glutamate synthase activity"/>
    <property type="evidence" value="ECO:0007669"/>
    <property type="project" value="InterPro"/>
</dbReference>
<dbReference type="Gene3D" id="3.20.20.70">
    <property type="entry name" value="Aldolase class I"/>
    <property type="match status" value="1"/>
</dbReference>
<comment type="similarity">
    <text evidence="1">Belongs to the glutamate synthase family.</text>
</comment>
<protein>
    <recommendedName>
        <fullName evidence="2">Glutamate synthase domain-containing protein</fullName>
    </recommendedName>
</protein>
<dbReference type="SUPFAM" id="SSF51395">
    <property type="entry name" value="FMN-linked oxidoreductases"/>
    <property type="match status" value="1"/>
</dbReference>
<evidence type="ECO:0000313" key="3">
    <source>
        <dbReference type="EMBL" id="KDR95444.1"/>
    </source>
</evidence>
<dbReference type="OrthoDB" id="9758182at2"/>
<feature type="domain" description="Glutamate synthase" evidence="2">
    <location>
        <begin position="278"/>
        <end position="403"/>
    </location>
</feature>
<dbReference type="RefSeq" id="WP_038263689.1">
    <property type="nucleotide sequence ID" value="NZ_FSRH01000010.1"/>
</dbReference>
<keyword evidence="4" id="KW-1185">Reference proteome</keyword>
<dbReference type="Pfam" id="PF01645">
    <property type="entry name" value="Glu_synthase"/>
    <property type="match status" value="1"/>
</dbReference>
<dbReference type="InterPro" id="IPR002932">
    <property type="entry name" value="Glu_synthdom"/>
</dbReference>
<dbReference type="eggNOG" id="COG1304">
    <property type="taxonomic scope" value="Bacteria"/>
</dbReference>